<evidence type="ECO:0000313" key="7">
    <source>
        <dbReference type="Proteomes" id="UP001165641"/>
    </source>
</evidence>
<name>A0ABT4ZC50_9RHOB</name>
<comment type="caution">
    <text evidence="6">The sequence shown here is derived from an EMBL/GenBank/DDBJ whole genome shotgun (WGS) entry which is preliminary data.</text>
</comment>
<feature type="domain" description="HTH lysR-type" evidence="5">
    <location>
        <begin position="1"/>
        <end position="58"/>
    </location>
</feature>
<dbReference type="PROSITE" id="PS50931">
    <property type="entry name" value="HTH_LYSR"/>
    <property type="match status" value="1"/>
</dbReference>
<keyword evidence="2" id="KW-0805">Transcription regulation</keyword>
<evidence type="ECO:0000313" key="6">
    <source>
        <dbReference type="EMBL" id="MDB6176220.1"/>
    </source>
</evidence>
<keyword evidence="3" id="KW-0238">DNA-binding</keyword>
<evidence type="ECO:0000256" key="2">
    <source>
        <dbReference type="ARBA" id="ARBA00023015"/>
    </source>
</evidence>
<evidence type="ECO:0000256" key="4">
    <source>
        <dbReference type="ARBA" id="ARBA00023163"/>
    </source>
</evidence>
<protein>
    <submittedName>
        <fullName evidence="6">LysR family transcriptional regulator</fullName>
    </submittedName>
</protein>
<dbReference type="SUPFAM" id="SSF53850">
    <property type="entry name" value="Periplasmic binding protein-like II"/>
    <property type="match status" value="1"/>
</dbReference>
<dbReference type="PANTHER" id="PTHR30419">
    <property type="entry name" value="HTH-TYPE TRANSCRIPTIONAL REGULATOR YBHD"/>
    <property type="match status" value="1"/>
</dbReference>
<dbReference type="Gene3D" id="3.40.190.290">
    <property type="match status" value="1"/>
</dbReference>
<dbReference type="PRINTS" id="PR00039">
    <property type="entry name" value="HTHLYSR"/>
</dbReference>
<dbReference type="InterPro" id="IPR050950">
    <property type="entry name" value="HTH-type_LysR_regulators"/>
</dbReference>
<dbReference type="InterPro" id="IPR000847">
    <property type="entry name" value="LysR_HTH_N"/>
</dbReference>
<dbReference type="SUPFAM" id="SSF46785">
    <property type="entry name" value="Winged helix' DNA-binding domain"/>
    <property type="match status" value="1"/>
</dbReference>
<dbReference type="InterPro" id="IPR036388">
    <property type="entry name" value="WH-like_DNA-bd_sf"/>
</dbReference>
<evidence type="ECO:0000256" key="1">
    <source>
        <dbReference type="ARBA" id="ARBA00009437"/>
    </source>
</evidence>
<comment type="similarity">
    <text evidence="1">Belongs to the LysR transcriptional regulatory family.</text>
</comment>
<gene>
    <name evidence="6" type="ORF">PAF17_01725</name>
</gene>
<accession>A0ABT4ZC50</accession>
<proteinExistence type="inferred from homology"/>
<evidence type="ECO:0000259" key="5">
    <source>
        <dbReference type="PROSITE" id="PS50931"/>
    </source>
</evidence>
<dbReference type="Pfam" id="PF00126">
    <property type="entry name" value="HTH_1"/>
    <property type="match status" value="1"/>
</dbReference>
<dbReference type="InterPro" id="IPR036390">
    <property type="entry name" value="WH_DNA-bd_sf"/>
</dbReference>
<keyword evidence="7" id="KW-1185">Reference proteome</keyword>
<reference evidence="6" key="1">
    <citation type="submission" date="2022-12" db="EMBL/GenBank/DDBJ databases">
        <title>Paracoccus onchidii sp. nov., isolated from a marine invertebrate from the South China Sea.</title>
        <authorList>
            <person name="Xu S."/>
            <person name="Liu Z."/>
            <person name="Xu Y."/>
        </authorList>
    </citation>
    <scope>NUCLEOTIDE SEQUENCE</scope>
    <source>
        <strain evidence="6">Z330</strain>
    </source>
</reference>
<dbReference type="Proteomes" id="UP001165641">
    <property type="component" value="Unassembled WGS sequence"/>
</dbReference>
<dbReference type="EMBL" id="JAQBIE010000002">
    <property type="protein sequence ID" value="MDB6176220.1"/>
    <property type="molecule type" value="Genomic_DNA"/>
</dbReference>
<keyword evidence="4" id="KW-0804">Transcription</keyword>
<dbReference type="Gene3D" id="1.10.10.10">
    <property type="entry name" value="Winged helix-like DNA-binding domain superfamily/Winged helix DNA-binding domain"/>
    <property type="match status" value="1"/>
</dbReference>
<sequence length="312" mass="34404">MSPRQLFQFLAVCRLGSMSAAAQSLRIAQPALSKQIAQLEHELGVSLFQRHSRGVSLTRAGERLREEAADLLRRMEMLKQAVHDAGESVTGEVALAVIPSLAAAIAGEIYPRVERKFPKLRLRIMDYPSDRARHALQRHDAELALIPNAATDLPDAGSIPLFEETFHYIERHTPGARSTPISFADAVSRPLVLPFVNRDLRRRIEETARAIGVVPNVKYETGSVNVVSKLVEEGLAGTIVPLTFWLDKISSGNLNVQPVNNPRITRTHSLCWLRDRVMSPATSALRDMLPIEIDAMLAAGKLSGTRDDRGDA</sequence>
<organism evidence="6 7">
    <name type="scientific">Paracoccus onchidii</name>
    <dbReference type="NCBI Taxonomy" id="3017813"/>
    <lineage>
        <taxon>Bacteria</taxon>
        <taxon>Pseudomonadati</taxon>
        <taxon>Pseudomonadota</taxon>
        <taxon>Alphaproteobacteria</taxon>
        <taxon>Rhodobacterales</taxon>
        <taxon>Paracoccaceae</taxon>
        <taxon>Paracoccus</taxon>
    </lineage>
</organism>
<evidence type="ECO:0000256" key="3">
    <source>
        <dbReference type="ARBA" id="ARBA00023125"/>
    </source>
</evidence>
<dbReference type="RefSeq" id="WP_271887355.1">
    <property type="nucleotide sequence ID" value="NZ_JAQBIE010000002.1"/>
</dbReference>
<dbReference type="Pfam" id="PF03466">
    <property type="entry name" value="LysR_substrate"/>
    <property type="match status" value="1"/>
</dbReference>
<dbReference type="InterPro" id="IPR005119">
    <property type="entry name" value="LysR_subst-bd"/>
</dbReference>